<dbReference type="EMBL" id="CP016786">
    <property type="protein sequence ID" value="ASW42527.1"/>
    <property type="molecule type" value="Genomic_DNA"/>
</dbReference>
<protein>
    <submittedName>
        <fullName evidence="2">Uncharacterized protein</fullName>
    </submittedName>
</protein>
<dbReference type="KEGG" id="cia:BEN51_03245"/>
<proteinExistence type="predicted"/>
<dbReference type="Proteomes" id="UP000264883">
    <property type="component" value="Chromosome"/>
</dbReference>
<reference evidence="2 3" key="1">
    <citation type="submission" date="2016-08" db="EMBL/GenBank/DDBJ databases">
        <title>Complete Genome Sequence Of The Indigo Reducing Clostridium isatidis DSM15098.</title>
        <authorList>
            <person name="Little G.T."/>
            <person name="Minton N.P."/>
        </authorList>
    </citation>
    <scope>NUCLEOTIDE SEQUENCE [LARGE SCALE GENOMIC DNA]</scope>
    <source>
        <strain evidence="2 3">DSM 15098</strain>
    </source>
</reference>
<feature type="coiled-coil region" evidence="1">
    <location>
        <begin position="10"/>
        <end position="37"/>
    </location>
</feature>
<sequence length="170" mass="19948">MVRGRKKKKNINIEDEKEDLTKKIIDEENINEDIEENTPFDDQIKDGISKVDEIVNSLNNIQIEFSSLLVGSEEERIFYERKVKPLVEEIHFLAIAAQGTSIASLNIQSNAFVKKRQLKFSLNLTYELLRETYCMLEVLKKRNSIYRCIIEEEINRCTNNSIWKKDCNED</sequence>
<evidence type="ECO:0000313" key="2">
    <source>
        <dbReference type="EMBL" id="ASW42527.1"/>
    </source>
</evidence>
<keyword evidence="1" id="KW-0175">Coiled coil</keyword>
<gene>
    <name evidence="2" type="ORF">BEN51_03245</name>
</gene>
<name>A0A343JAG9_9CLOT</name>
<dbReference type="RefSeq" id="WP_119864664.1">
    <property type="nucleotide sequence ID" value="NZ_CP016786.1"/>
</dbReference>
<keyword evidence="3" id="KW-1185">Reference proteome</keyword>
<evidence type="ECO:0000256" key="1">
    <source>
        <dbReference type="SAM" id="Coils"/>
    </source>
</evidence>
<organism evidence="2 3">
    <name type="scientific">Clostridium isatidis</name>
    <dbReference type="NCBI Taxonomy" id="182773"/>
    <lineage>
        <taxon>Bacteria</taxon>
        <taxon>Bacillati</taxon>
        <taxon>Bacillota</taxon>
        <taxon>Clostridia</taxon>
        <taxon>Eubacteriales</taxon>
        <taxon>Clostridiaceae</taxon>
        <taxon>Clostridium</taxon>
    </lineage>
</organism>
<evidence type="ECO:0000313" key="3">
    <source>
        <dbReference type="Proteomes" id="UP000264883"/>
    </source>
</evidence>
<dbReference type="AlphaFoldDB" id="A0A343JAG9"/>
<accession>A0A343JAG9</accession>
<dbReference type="OrthoDB" id="1932245at2"/>